<name>A0A183G1W5_HELPZ</name>
<evidence type="ECO:0000313" key="4">
    <source>
        <dbReference type="WBParaSite" id="HPBE_0001522901-mRNA-1"/>
    </source>
</evidence>
<organism evidence="3 4">
    <name type="scientific">Heligmosomoides polygyrus</name>
    <name type="common">Parasitic roundworm</name>
    <dbReference type="NCBI Taxonomy" id="6339"/>
    <lineage>
        <taxon>Eukaryota</taxon>
        <taxon>Metazoa</taxon>
        <taxon>Ecdysozoa</taxon>
        <taxon>Nematoda</taxon>
        <taxon>Chromadorea</taxon>
        <taxon>Rhabditida</taxon>
        <taxon>Rhabditina</taxon>
        <taxon>Rhabditomorpha</taxon>
        <taxon>Strongyloidea</taxon>
        <taxon>Heligmosomidae</taxon>
        <taxon>Heligmosomoides</taxon>
    </lineage>
</organism>
<keyword evidence="1" id="KW-1133">Transmembrane helix</keyword>
<reference evidence="2 3" key="1">
    <citation type="submission" date="2018-11" db="EMBL/GenBank/DDBJ databases">
        <authorList>
            <consortium name="Pathogen Informatics"/>
        </authorList>
    </citation>
    <scope>NUCLEOTIDE SEQUENCE [LARGE SCALE GENOMIC DNA]</scope>
</reference>
<evidence type="ECO:0000313" key="3">
    <source>
        <dbReference type="Proteomes" id="UP000050761"/>
    </source>
</evidence>
<sequence length="125" mass="13434">MEGSGTCQSRRRQVSARRQLVFVSVVVLSGRVDSRGHLRPPGLGTAWTSTSSESVLLGLSGASWSSLPEFDAIVFGTLSWYAVVVRWCAYIVVVAVAVFSVGPTGNVEPLTRFDTSNLARDTEAE</sequence>
<keyword evidence="1" id="KW-0812">Transmembrane</keyword>
<keyword evidence="1" id="KW-0472">Membrane</keyword>
<accession>A0A3P8AET4</accession>
<dbReference type="EMBL" id="UZAH01028753">
    <property type="protein sequence ID" value="VDP02160.1"/>
    <property type="molecule type" value="Genomic_DNA"/>
</dbReference>
<gene>
    <name evidence="2" type="ORF">HPBE_LOCUS15225</name>
</gene>
<keyword evidence="3" id="KW-1185">Reference proteome</keyword>
<evidence type="ECO:0000256" key="1">
    <source>
        <dbReference type="SAM" id="Phobius"/>
    </source>
</evidence>
<dbReference type="WBParaSite" id="HPBE_0001522901-mRNA-1">
    <property type="protein sequence ID" value="HPBE_0001522901-mRNA-1"/>
    <property type="gene ID" value="HPBE_0001522901"/>
</dbReference>
<proteinExistence type="predicted"/>
<reference evidence="4" key="2">
    <citation type="submission" date="2019-09" db="UniProtKB">
        <authorList>
            <consortium name="WormBaseParasite"/>
        </authorList>
    </citation>
    <scope>IDENTIFICATION</scope>
</reference>
<feature type="transmembrane region" description="Helical" evidence="1">
    <location>
        <begin position="78"/>
        <end position="102"/>
    </location>
</feature>
<evidence type="ECO:0000313" key="2">
    <source>
        <dbReference type="EMBL" id="VDP02160.1"/>
    </source>
</evidence>
<dbReference type="Proteomes" id="UP000050761">
    <property type="component" value="Unassembled WGS sequence"/>
</dbReference>
<protein>
    <submittedName>
        <fullName evidence="2 4">Uncharacterized protein</fullName>
    </submittedName>
</protein>
<accession>A0A183G1W5</accession>
<dbReference type="AlphaFoldDB" id="A0A183G1W5"/>